<feature type="domain" description="Peptidase S59" evidence="11">
    <location>
        <begin position="314"/>
        <end position="458"/>
    </location>
</feature>
<evidence type="ECO:0000256" key="2">
    <source>
        <dbReference type="ARBA" id="ARBA00008926"/>
    </source>
</evidence>
<dbReference type="Gene3D" id="3.30.1610.10">
    <property type="entry name" value="Peptidase S59, nucleoporin"/>
    <property type="match status" value="1"/>
</dbReference>
<evidence type="ECO:0000256" key="6">
    <source>
        <dbReference type="ARBA" id="ARBA00022927"/>
    </source>
</evidence>
<sequence length="1272" mass="140286">MQTIQTTLDKTLYTVPKNSRVNAKHIIAPGKAHSENIQRRPHLQLQISSLPLSVTLPQEPHSKSLNILEDPKHKHRPTGPESPSSTTQMSSNLSGYRPLGSRSPTKQPRSNPYYGRGVRSANSGRVGKTTAGSNSSFSSSFANTSGNTSFSRANRSVNLDASILGDVTVNRSLLSNISLVGSASTAGGAARHKTYNPDIRKLVIERKREPADILFGDAPPMGRARRQLTNGDLTRRENSILDETSIYATPAKINRTIDNATFDMTAETTSNMSMAPYPVNNHQQHRFHGPITTHEGRHNTMTTVSEEGTPAKLPSDYWMFPSLETLKTYTPEQLKNVEGLNIGRKNYGYISWPGTIDLSETDLDSILGFLVIFSLRAVVVYADDTNKPPLGQGLNSPAVITLEHVAKVDRRGNKLVDPTNPRVIRHRQQLQKSIESKDGKHLSYDPASGVWVFQVPHFSRWGVPDSDDEDDEDGEDEGDEDDWQEKAEQEEEEGEQVDREEDIRGAHSQKPYTQAPPLVTRATNASAATNTAAFKPAASAPASASKAAPAPASAPARKAAPAPRHNQKAIPGGWSWTAPVESDDDDDDDEYDNDYEKEQGEENDEMLEDQLEEDDEMEYDDEFAEDQDMSPETPDSQDSSDYENFRQEFAVVNIDQHVRPISNNWLTQLKFSAQAGSPLFVDAAGKPLVDIVSNGSKEIVKIDQTVNLDNLLFTNTLVNVAEEEYNKAAEKLRLPSYSAAVESSLAIFQPSGQLAVKLPHSDLTIGTVSKLCNFSENAQDDNFLGSVKEDMTAADRNNGYPRYSLESVPAHAELKGTVYSLASILFQSSTALGLSEYIGSAPVDGLQARELEASLRKQRLSQWCEKAVFEQVQSELGDNSVENIVTLLTGNRVDEACAACLKTNNVHLGVVISMMGSSASAQSTAQAQLDHWQSTNAMDLIPDYTQQVYQLAAGNIDVVCKARKLDWLREFGLRLWFGRNRDISASIAQIQSSSSDWDLRLLRLYAGKYNLEQTLTGKAFDTAVPWVLCAFFLQGHAKEAPDTADRLTLQYAAQLESMGQVENALLVLGFLVSDSAYAQAITKLVARNIVALRKLDLRSYRIHPQLLSESEALLARYENRPVDEVRYLLDAELWGAANTTVLNDVAPQAVIKGDVQSLEDVIMQFPSPERHIPTWKEGGKVYLDYARFKLSKAVDVLELANGVSHMSKALEEKSQFETRVALHVMSDDIQRSLLLAPTTDDGTKALEVLNEVTLSMKQCVYSAGTRFKASFS</sequence>
<dbReference type="eggNOG" id="KOG0845">
    <property type="taxonomic scope" value="Eukaryota"/>
</dbReference>
<evidence type="ECO:0000259" key="11">
    <source>
        <dbReference type="PROSITE" id="PS51434"/>
    </source>
</evidence>
<dbReference type="GO" id="GO:0044614">
    <property type="term" value="C:nuclear pore cytoplasmic filaments"/>
    <property type="evidence" value="ECO:0007669"/>
    <property type="project" value="TreeGrafter"/>
</dbReference>
<keyword evidence="5" id="KW-0509">mRNA transport</keyword>
<evidence type="ECO:0000256" key="10">
    <source>
        <dbReference type="SAM" id="MobiDB-lite"/>
    </source>
</evidence>
<keyword evidence="3" id="KW-0813">Transport</keyword>
<evidence type="ECO:0000256" key="3">
    <source>
        <dbReference type="ARBA" id="ARBA00022448"/>
    </source>
</evidence>
<dbReference type="GeneID" id="2911090"/>
<proteinExistence type="inferred from homology"/>
<dbReference type="GO" id="GO:0051028">
    <property type="term" value="P:mRNA transport"/>
    <property type="evidence" value="ECO:0007669"/>
    <property type="project" value="UniProtKB-KW"/>
</dbReference>
<reference evidence="12 13" key="1">
    <citation type="journal article" date="2016" name="PLoS ONE">
        <title>Sequence Assembly of Yarrowia lipolytica Strain W29/CLIB89 Shows Transposable Element Diversity.</title>
        <authorList>
            <person name="Magnan C."/>
            <person name="Yu J."/>
            <person name="Chang I."/>
            <person name="Jahn E."/>
            <person name="Kanomata Y."/>
            <person name="Wu J."/>
            <person name="Zeller M."/>
            <person name="Oakes M."/>
            <person name="Baldi P."/>
            <person name="Sandmeyer S."/>
        </authorList>
    </citation>
    <scope>NUCLEOTIDE SEQUENCE [LARGE SCALE GENOMIC DNA]</scope>
    <source>
        <strain evidence="13">CLIB89(W29)</strain>
    </source>
</reference>
<accession>A0A1D8NF25</accession>
<feature type="region of interest" description="Disordered" evidence="10">
    <location>
        <begin position="412"/>
        <end position="441"/>
    </location>
</feature>
<feature type="compositionally biased region" description="Acidic residues" evidence="10">
    <location>
        <begin position="465"/>
        <end position="500"/>
    </location>
</feature>
<dbReference type="VEuPathDB" id="FungiDB:YALI0_D17886g"/>
<dbReference type="Pfam" id="PF04096">
    <property type="entry name" value="Nucleoporin2"/>
    <property type="match status" value="1"/>
</dbReference>
<name>A0A1D8NF25_YARLL</name>
<keyword evidence="6" id="KW-0653">Protein transport</keyword>
<feature type="compositionally biased region" description="Low complexity" evidence="10">
    <location>
        <begin position="521"/>
        <end position="564"/>
    </location>
</feature>
<keyword evidence="4" id="KW-0068">Autocatalytic cleavage</keyword>
<comment type="subcellular location">
    <subcellularLocation>
        <location evidence="1">Nucleus</location>
        <location evidence="1">Nuclear pore complex</location>
    </subcellularLocation>
</comment>
<dbReference type="InterPro" id="IPR036903">
    <property type="entry name" value="Nup98_auto-Pept-S59_dom_sf"/>
</dbReference>
<organism evidence="12 13">
    <name type="scientific">Yarrowia lipolytica</name>
    <name type="common">Candida lipolytica</name>
    <dbReference type="NCBI Taxonomy" id="4952"/>
    <lineage>
        <taxon>Eukaryota</taxon>
        <taxon>Fungi</taxon>
        <taxon>Dikarya</taxon>
        <taxon>Ascomycota</taxon>
        <taxon>Saccharomycotina</taxon>
        <taxon>Dipodascomycetes</taxon>
        <taxon>Dipodascales</taxon>
        <taxon>Dipodascales incertae sedis</taxon>
        <taxon>Yarrowia</taxon>
    </lineage>
</organism>
<dbReference type="EMBL" id="CP017556">
    <property type="protein sequence ID" value="AOW04226.1"/>
    <property type="molecule type" value="Genomic_DNA"/>
</dbReference>
<dbReference type="Pfam" id="PF12110">
    <property type="entry name" value="Nup96"/>
    <property type="match status" value="1"/>
</dbReference>
<dbReference type="InterPro" id="IPR037665">
    <property type="entry name" value="Nucleoporin_S59-like"/>
</dbReference>
<evidence type="ECO:0000256" key="5">
    <source>
        <dbReference type="ARBA" id="ARBA00022816"/>
    </source>
</evidence>
<evidence type="ECO:0000256" key="4">
    <source>
        <dbReference type="ARBA" id="ARBA00022813"/>
    </source>
</evidence>
<dbReference type="SUPFAM" id="SSF82215">
    <property type="entry name" value="C-terminal autoproteolytic domain of nucleoporin nup98"/>
    <property type="match status" value="1"/>
</dbReference>
<dbReference type="KEGG" id="yli:2911090"/>
<feature type="compositionally biased region" description="Acidic residues" evidence="10">
    <location>
        <begin position="601"/>
        <end position="629"/>
    </location>
</feature>
<gene>
    <name evidence="12" type="ORF">YALI1_D22157g</name>
</gene>
<dbReference type="PANTHER" id="PTHR23198">
    <property type="entry name" value="NUCLEOPORIN"/>
    <property type="match status" value="1"/>
</dbReference>
<dbReference type="PROSITE" id="PS51434">
    <property type="entry name" value="NUP_C"/>
    <property type="match status" value="1"/>
</dbReference>
<protein>
    <recommendedName>
        <fullName evidence="11">Peptidase S59 domain-containing protein</fullName>
    </recommendedName>
</protein>
<dbReference type="InterPro" id="IPR007230">
    <property type="entry name" value="Nup98_auto-Pept-S59_dom"/>
</dbReference>
<keyword evidence="8" id="KW-0906">Nuclear pore complex</keyword>
<keyword evidence="9" id="KW-0539">Nucleus</keyword>
<dbReference type="GO" id="GO:0008139">
    <property type="term" value="F:nuclear localization sequence binding"/>
    <property type="evidence" value="ECO:0007669"/>
    <property type="project" value="TreeGrafter"/>
</dbReference>
<evidence type="ECO:0000256" key="7">
    <source>
        <dbReference type="ARBA" id="ARBA00023010"/>
    </source>
</evidence>
<dbReference type="GO" id="GO:0006405">
    <property type="term" value="P:RNA export from nucleus"/>
    <property type="evidence" value="ECO:0007669"/>
    <property type="project" value="TreeGrafter"/>
</dbReference>
<dbReference type="InterPro" id="IPR021967">
    <property type="entry name" value="Nup98_C"/>
</dbReference>
<feature type="region of interest" description="Disordered" evidence="10">
    <location>
        <begin position="461"/>
        <end position="640"/>
    </location>
</feature>
<dbReference type="RefSeq" id="XP_502960.3">
    <property type="nucleotide sequence ID" value="XM_502960.3"/>
</dbReference>
<dbReference type="GO" id="GO:0006606">
    <property type="term" value="P:protein import into nucleus"/>
    <property type="evidence" value="ECO:0007669"/>
    <property type="project" value="TreeGrafter"/>
</dbReference>
<feature type="compositionally biased region" description="Polar residues" evidence="10">
    <location>
        <begin position="81"/>
        <end position="94"/>
    </location>
</feature>
<dbReference type="GO" id="GO:0003723">
    <property type="term" value="F:RNA binding"/>
    <property type="evidence" value="ECO:0007669"/>
    <property type="project" value="TreeGrafter"/>
</dbReference>
<dbReference type="Gene3D" id="1.25.40.690">
    <property type="match status" value="1"/>
</dbReference>
<dbReference type="VEuPathDB" id="FungiDB:YALI1_D22157g"/>
<keyword evidence="7" id="KW-0811">Translocation</keyword>
<dbReference type="GO" id="GO:0000973">
    <property type="term" value="P:post-transcriptional tethering of RNA polymerase II gene DNA at nuclear periphery"/>
    <property type="evidence" value="ECO:0007669"/>
    <property type="project" value="TreeGrafter"/>
</dbReference>
<dbReference type="GO" id="GO:0034398">
    <property type="term" value="P:telomere tethering at nuclear periphery"/>
    <property type="evidence" value="ECO:0007669"/>
    <property type="project" value="TreeGrafter"/>
</dbReference>
<evidence type="ECO:0000313" key="12">
    <source>
        <dbReference type="EMBL" id="AOW04226.1"/>
    </source>
</evidence>
<dbReference type="PANTHER" id="PTHR23198:SF6">
    <property type="entry name" value="NUCLEAR PORE COMPLEX PROTEIN NUP98-NUP96"/>
    <property type="match status" value="1"/>
</dbReference>
<feature type="compositionally biased region" description="Low complexity" evidence="10">
    <location>
        <begin position="129"/>
        <end position="150"/>
    </location>
</feature>
<feature type="compositionally biased region" description="Acidic residues" evidence="10">
    <location>
        <begin position="581"/>
        <end position="593"/>
    </location>
</feature>
<evidence type="ECO:0000256" key="9">
    <source>
        <dbReference type="ARBA" id="ARBA00023242"/>
    </source>
</evidence>
<dbReference type="Proteomes" id="UP000182444">
    <property type="component" value="Chromosome 1D"/>
</dbReference>
<evidence type="ECO:0000313" key="13">
    <source>
        <dbReference type="Proteomes" id="UP000182444"/>
    </source>
</evidence>
<evidence type="ECO:0000256" key="8">
    <source>
        <dbReference type="ARBA" id="ARBA00023132"/>
    </source>
</evidence>
<comment type="similarity">
    <text evidence="2">Belongs to the nucleoporin GLFG family.</text>
</comment>
<evidence type="ECO:0000256" key="1">
    <source>
        <dbReference type="ARBA" id="ARBA00004567"/>
    </source>
</evidence>
<dbReference type="GO" id="GO:0017056">
    <property type="term" value="F:structural constituent of nuclear pore"/>
    <property type="evidence" value="ECO:0007669"/>
    <property type="project" value="InterPro"/>
</dbReference>
<feature type="region of interest" description="Disordered" evidence="10">
    <location>
        <begin position="64"/>
        <end position="150"/>
    </location>
</feature>
<dbReference type="AlphaFoldDB" id="A0A1D8NF25"/>